<feature type="transmembrane region" description="Helical" evidence="14">
    <location>
        <begin position="60"/>
        <end position="81"/>
    </location>
</feature>
<feature type="transmembrane region" description="Helical" evidence="14">
    <location>
        <begin position="179"/>
        <end position="199"/>
    </location>
</feature>
<keyword evidence="3" id="KW-0444">Lipid biosynthesis</keyword>
<evidence type="ECO:0000256" key="12">
    <source>
        <dbReference type="ARBA" id="ARBA00023235"/>
    </source>
</evidence>
<comment type="subcellular location">
    <subcellularLocation>
        <location evidence="1">Membrane</location>
        <topology evidence="1">Multi-pass membrane protein</topology>
    </subcellularLocation>
</comment>
<evidence type="ECO:0000256" key="2">
    <source>
        <dbReference type="ARBA" id="ARBA00008337"/>
    </source>
</evidence>
<dbReference type="GO" id="GO:0047750">
    <property type="term" value="F:cholestenol delta-isomerase activity"/>
    <property type="evidence" value="ECO:0007669"/>
    <property type="project" value="InterPro"/>
</dbReference>
<keyword evidence="10" id="KW-1207">Sterol metabolism</keyword>
<keyword evidence="7" id="KW-0756">Sterol biosynthesis</keyword>
<dbReference type="Proteomes" id="UP000267251">
    <property type="component" value="Unassembled WGS sequence"/>
</dbReference>
<keyword evidence="11" id="KW-0753">Steroid metabolism</keyword>
<evidence type="ECO:0000313" key="16">
    <source>
        <dbReference type="EMBL" id="RKP11257.1"/>
    </source>
</evidence>
<name>A0A4P9XY23_9FUNG</name>
<dbReference type="GO" id="GO:0016020">
    <property type="term" value="C:membrane"/>
    <property type="evidence" value="ECO:0007669"/>
    <property type="project" value="UniProtKB-SubCell"/>
</dbReference>
<keyword evidence="6 13" id="KW-1133">Transmembrane helix</keyword>
<keyword evidence="9 13" id="KW-0472">Membrane</keyword>
<evidence type="ECO:0000256" key="1">
    <source>
        <dbReference type="ARBA" id="ARBA00004141"/>
    </source>
</evidence>
<evidence type="ECO:0000256" key="6">
    <source>
        <dbReference type="ARBA" id="ARBA00022989"/>
    </source>
</evidence>
<dbReference type="GO" id="GO:0000247">
    <property type="term" value="F:C-8 sterol isomerase activity"/>
    <property type="evidence" value="ECO:0007669"/>
    <property type="project" value="TreeGrafter"/>
</dbReference>
<feature type="transmembrane region" description="Helical" evidence="14">
    <location>
        <begin position="30"/>
        <end position="48"/>
    </location>
</feature>
<feature type="transmembrane region" description="Helical" evidence="14">
    <location>
        <begin position="148"/>
        <end position="167"/>
    </location>
</feature>
<evidence type="ECO:0000259" key="15">
    <source>
        <dbReference type="PROSITE" id="PS51751"/>
    </source>
</evidence>
<dbReference type="GO" id="GO:0005783">
    <property type="term" value="C:endoplasmic reticulum"/>
    <property type="evidence" value="ECO:0007669"/>
    <property type="project" value="TreeGrafter"/>
</dbReference>
<dbReference type="PANTHER" id="PTHR14207:SF0">
    <property type="entry name" value="3-BETA-HYDROXYSTEROID-DELTA(8),DELTA(7)-ISOMERASE"/>
    <property type="match status" value="1"/>
</dbReference>
<keyword evidence="12" id="KW-0413">Isomerase</keyword>
<dbReference type="InterPro" id="IPR007905">
    <property type="entry name" value="EBP"/>
</dbReference>
<keyword evidence="5" id="KW-0752">Steroid biosynthesis</keyword>
<evidence type="ECO:0000256" key="9">
    <source>
        <dbReference type="ARBA" id="ARBA00023136"/>
    </source>
</evidence>
<comment type="similarity">
    <text evidence="2">Belongs to the EBP family.</text>
</comment>
<dbReference type="PROSITE" id="PS51751">
    <property type="entry name" value="EXPERA"/>
    <property type="match status" value="1"/>
</dbReference>
<evidence type="ECO:0000256" key="3">
    <source>
        <dbReference type="ARBA" id="ARBA00022516"/>
    </source>
</evidence>
<keyword evidence="4 13" id="KW-0812">Transmembrane</keyword>
<dbReference type="PANTHER" id="PTHR14207">
    <property type="entry name" value="STEROL ISOMERASE"/>
    <property type="match status" value="1"/>
</dbReference>
<evidence type="ECO:0000256" key="11">
    <source>
        <dbReference type="ARBA" id="ARBA00023221"/>
    </source>
</evidence>
<evidence type="ECO:0000313" key="17">
    <source>
        <dbReference type="Proteomes" id="UP000267251"/>
    </source>
</evidence>
<evidence type="ECO:0000256" key="10">
    <source>
        <dbReference type="ARBA" id="ARBA00023166"/>
    </source>
</evidence>
<dbReference type="AlphaFoldDB" id="A0A4P9XY23"/>
<dbReference type="EMBL" id="KZ989064">
    <property type="protein sequence ID" value="RKP11257.1"/>
    <property type="molecule type" value="Genomic_DNA"/>
</dbReference>
<evidence type="ECO:0000256" key="13">
    <source>
        <dbReference type="PROSITE-ProRule" id="PRU01087"/>
    </source>
</evidence>
<evidence type="ECO:0000256" key="14">
    <source>
        <dbReference type="SAM" id="Phobius"/>
    </source>
</evidence>
<accession>A0A4P9XY23</accession>
<dbReference type="OrthoDB" id="58557at2759"/>
<dbReference type="GO" id="GO:0016126">
    <property type="term" value="P:sterol biosynthetic process"/>
    <property type="evidence" value="ECO:0007669"/>
    <property type="project" value="UniProtKB-KW"/>
</dbReference>
<keyword evidence="17" id="KW-1185">Reference proteome</keyword>
<protein>
    <submittedName>
        <fullName evidence="16">Emopamil-binding protein</fullName>
    </submittedName>
</protein>
<feature type="domain" description="EXPERA" evidence="15">
    <location>
        <begin position="57"/>
        <end position="199"/>
    </location>
</feature>
<evidence type="ECO:0000256" key="7">
    <source>
        <dbReference type="ARBA" id="ARBA00023011"/>
    </source>
</evidence>
<organism evidence="16 17">
    <name type="scientific">Piptocephalis cylindrospora</name>
    <dbReference type="NCBI Taxonomy" id="1907219"/>
    <lineage>
        <taxon>Eukaryota</taxon>
        <taxon>Fungi</taxon>
        <taxon>Fungi incertae sedis</taxon>
        <taxon>Zoopagomycota</taxon>
        <taxon>Zoopagomycotina</taxon>
        <taxon>Zoopagomycetes</taxon>
        <taxon>Zoopagales</taxon>
        <taxon>Piptocephalidaceae</taxon>
        <taxon>Piptocephalis</taxon>
    </lineage>
</organism>
<feature type="transmembrane region" description="Helical" evidence="14">
    <location>
        <begin position="113"/>
        <end position="136"/>
    </location>
</feature>
<dbReference type="Pfam" id="PF05241">
    <property type="entry name" value="EBP"/>
    <property type="match status" value="1"/>
</dbReference>
<evidence type="ECO:0000256" key="8">
    <source>
        <dbReference type="ARBA" id="ARBA00023098"/>
    </source>
</evidence>
<gene>
    <name evidence="16" type="ORF">BJ684DRAFT_13143</name>
</gene>
<evidence type="ECO:0000256" key="5">
    <source>
        <dbReference type="ARBA" id="ARBA00022955"/>
    </source>
</evidence>
<sequence length="219" mass="25099">MDSASIHPYYPVQLDLPHYLPSPYSMAKTLGIFSVALLIILSGAYTLAAKRHLATTKDRIIFLWFVMSGCIHLGLEGYYAFTHRTIAGDNTVLANLWKEYALSDSRYLSSDPFVLVMESVTAIFWGPGCLLVAYFLLTRHPALHPTQLIVSLGQIYGCVLYYFTTLFEGGPHCRPEPYYFYFYFVFFNIFWIVTPLYLLRQSFTEIVKALRLSSTHKTE</sequence>
<dbReference type="GO" id="GO:0004769">
    <property type="term" value="F:steroid Delta-isomerase activity"/>
    <property type="evidence" value="ECO:0007669"/>
    <property type="project" value="TreeGrafter"/>
</dbReference>
<reference evidence="17" key="1">
    <citation type="journal article" date="2018" name="Nat. Microbiol.">
        <title>Leveraging single-cell genomics to expand the fungal tree of life.</title>
        <authorList>
            <person name="Ahrendt S.R."/>
            <person name="Quandt C.A."/>
            <person name="Ciobanu D."/>
            <person name="Clum A."/>
            <person name="Salamov A."/>
            <person name="Andreopoulos B."/>
            <person name="Cheng J.F."/>
            <person name="Woyke T."/>
            <person name="Pelin A."/>
            <person name="Henrissat B."/>
            <person name="Reynolds N.K."/>
            <person name="Benny G.L."/>
            <person name="Smith M.E."/>
            <person name="James T.Y."/>
            <person name="Grigoriev I.V."/>
        </authorList>
    </citation>
    <scope>NUCLEOTIDE SEQUENCE [LARGE SCALE GENOMIC DNA]</scope>
</reference>
<keyword evidence="8" id="KW-0443">Lipid metabolism</keyword>
<dbReference type="InterPro" id="IPR033118">
    <property type="entry name" value="EXPERA"/>
</dbReference>
<proteinExistence type="inferred from homology"/>
<evidence type="ECO:0000256" key="4">
    <source>
        <dbReference type="ARBA" id="ARBA00022692"/>
    </source>
</evidence>